<comment type="subcellular location">
    <subcellularLocation>
        <location evidence="1">Membrane</location>
        <topology evidence="1">Multi-pass membrane protein</topology>
    </subcellularLocation>
</comment>
<accession>A0A6A6JFH8</accession>
<dbReference type="GO" id="GO:0046873">
    <property type="term" value="F:metal ion transmembrane transporter activity"/>
    <property type="evidence" value="ECO:0007669"/>
    <property type="project" value="InterPro"/>
</dbReference>
<gene>
    <name evidence="7" type="ORF">EI97DRAFT_452001</name>
</gene>
<organism evidence="7 8">
    <name type="scientific">Westerdykella ornata</name>
    <dbReference type="NCBI Taxonomy" id="318751"/>
    <lineage>
        <taxon>Eukaryota</taxon>
        <taxon>Fungi</taxon>
        <taxon>Dikarya</taxon>
        <taxon>Ascomycota</taxon>
        <taxon>Pezizomycotina</taxon>
        <taxon>Dothideomycetes</taxon>
        <taxon>Pleosporomycetidae</taxon>
        <taxon>Pleosporales</taxon>
        <taxon>Sporormiaceae</taxon>
        <taxon>Westerdykella</taxon>
    </lineage>
</organism>
<sequence>MESKEKGWSHGRVLFIDYHLVKEPTTEKRRKKIVAQEVSDIDGLHGFYVGQARNPRPALRVIHVQQAPWATRFLLRKFQIDPKDDLVGTTFGRWARFEKPKTRGQGTSAKPVLSGKTFRAQRDPWRGISRSAFGLDYLKHYEKEKITETPANQGLKMMELNHFDAQDNPAYGYDVYAQRLSVYVQLSDGEPGLDDLDIKNPYEEEETEHERLKREYGPSEEVRHHERHMPKLESLDNGSTIIIFEHAQSGSVFDTLIGARQEIEQRWRRLTFYLPREDTSDDERLAIECMDFILRDIFKALAFNWEKYISICETHISILEDKIYDNPADESRAPELWTNSSLWLKVERLVNIHTDIVKEMALHLRQVAHESPYESSDDPWLAGSALELEKVSRAFQSGVVQPTASLSDLMYKSVGIRDARHSLQLGLSMYRLSWITFLCLPLTVITGFFGMNVDTFEGNPSIKWFFITAVPVFSVVLCSWYIFKHSLTSGYQNPLRRGVYETLFYDLSEAHPALWTRRGPKEGVVPVGFWSAMRWRIITKWFDPQRTIAVKDQDHAIEELGVWSRLKHFLVKRWLSDMTVMPATAAVTYAASEDLEAATVVKSSGGAVGELLQMATPIGLAGMNPTAANSIRHRLPLTRYRSPSPEKSGRVQQSVDAAERTAGVDVSEVMVEEKSEDELSGDGGLGIR</sequence>
<evidence type="ECO:0000256" key="3">
    <source>
        <dbReference type="ARBA" id="ARBA00022989"/>
    </source>
</evidence>
<evidence type="ECO:0000313" key="7">
    <source>
        <dbReference type="EMBL" id="KAF2273939.1"/>
    </source>
</evidence>
<dbReference type="InterPro" id="IPR002523">
    <property type="entry name" value="MgTranspt_CorA/ZnTranspt_ZntB"/>
</dbReference>
<feature type="region of interest" description="Disordered" evidence="5">
    <location>
        <begin position="194"/>
        <end position="226"/>
    </location>
</feature>
<protein>
    <recommendedName>
        <fullName evidence="9">Cora-domain-containing protein</fullName>
    </recommendedName>
</protein>
<dbReference type="InterPro" id="IPR045863">
    <property type="entry name" value="CorA_TM1_TM2"/>
</dbReference>
<name>A0A6A6JFH8_WESOR</name>
<evidence type="ECO:0000256" key="4">
    <source>
        <dbReference type="ARBA" id="ARBA00023136"/>
    </source>
</evidence>
<evidence type="ECO:0000256" key="1">
    <source>
        <dbReference type="ARBA" id="ARBA00004141"/>
    </source>
</evidence>
<feature type="region of interest" description="Disordered" evidence="5">
    <location>
        <begin position="638"/>
        <end position="688"/>
    </location>
</feature>
<feature type="compositionally biased region" description="Basic and acidic residues" evidence="5">
    <location>
        <begin position="196"/>
        <end position="226"/>
    </location>
</feature>
<evidence type="ECO:0000313" key="8">
    <source>
        <dbReference type="Proteomes" id="UP000800097"/>
    </source>
</evidence>
<dbReference type="SUPFAM" id="SSF144083">
    <property type="entry name" value="Magnesium transport protein CorA, transmembrane region"/>
    <property type="match status" value="1"/>
</dbReference>
<dbReference type="Pfam" id="PF01544">
    <property type="entry name" value="CorA"/>
    <property type="match status" value="1"/>
</dbReference>
<keyword evidence="4 6" id="KW-0472">Membrane</keyword>
<keyword evidence="3 6" id="KW-1133">Transmembrane helix</keyword>
<reference evidence="7" key="1">
    <citation type="journal article" date="2020" name="Stud. Mycol.">
        <title>101 Dothideomycetes genomes: a test case for predicting lifestyles and emergence of pathogens.</title>
        <authorList>
            <person name="Haridas S."/>
            <person name="Albert R."/>
            <person name="Binder M."/>
            <person name="Bloem J."/>
            <person name="Labutti K."/>
            <person name="Salamov A."/>
            <person name="Andreopoulos B."/>
            <person name="Baker S."/>
            <person name="Barry K."/>
            <person name="Bills G."/>
            <person name="Bluhm B."/>
            <person name="Cannon C."/>
            <person name="Castanera R."/>
            <person name="Culley D."/>
            <person name="Daum C."/>
            <person name="Ezra D."/>
            <person name="Gonzalez J."/>
            <person name="Henrissat B."/>
            <person name="Kuo A."/>
            <person name="Liang C."/>
            <person name="Lipzen A."/>
            <person name="Lutzoni F."/>
            <person name="Magnuson J."/>
            <person name="Mondo S."/>
            <person name="Nolan M."/>
            <person name="Ohm R."/>
            <person name="Pangilinan J."/>
            <person name="Park H.-J."/>
            <person name="Ramirez L."/>
            <person name="Alfaro M."/>
            <person name="Sun H."/>
            <person name="Tritt A."/>
            <person name="Yoshinaga Y."/>
            <person name="Zwiers L.-H."/>
            <person name="Turgeon B."/>
            <person name="Goodwin S."/>
            <person name="Spatafora J."/>
            <person name="Crous P."/>
            <person name="Grigoriev I."/>
        </authorList>
    </citation>
    <scope>NUCLEOTIDE SEQUENCE</scope>
    <source>
        <strain evidence="7">CBS 379.55</strain>
    </source>
</reference>
<keyword evidence="8" id="KW-1185">Reference proteome</keyword>
<dbReference type="GO" id="GO:0016020">
    <property type="term" value="C:membrane"/>
    <property type="evidence" value="ECO:0007669"/>
    <property type="project" value="UniProtKB-SubCell"/>
</dbReference>
<evidence type="ECO:0008006" key="9">
    <source>
        <dbReference type="Google" id="ProtNLM"/>
    </source>
</evidence>
<feature type="transmembrane region" description="Helical" evidence="6">
    <location>
        <begin position="462"/>
        <end position="483"/>
    </location>
</feature>
<dbReference type="Gene3D" id="1.20.58.340">
    <property type="entry name" value="Magnesium transport protein CorA, transmembrane region"/>
    <property type="match status" value="1"/>
</dbReference>
<dbReference type="OrthoDB" id="194358at2759"/>
<dbReference type="GeneID" id="54553566"/>
<proteinExistence type="predicted"/>
<dbReference type="RefSeq" id="XP_033651478.1">
    <property type="nucleotide sequence ID" value="XM_033800391.1"/>
</dbReference>
<keyword evidence="2 6" id="KW-0812">Transmembrane</keyword>
<dbReference type="Proteomes" id="UP000800097">
    <property type="component" value="Unassembled WGS sequence"/>
</dbReference>
<feature type="transmembrane region" description="Helical" evidence="6">
    <location>
        <begin position="432"/>
        <end position="450"/>
    </location>
</feature>
<dbReference type="AlphaFoldDB" id="A0A6A6JFH8"/>
<evidence type="ECO:0000256" key="5">
    <source>
        <dbReference type="SAM" id="MobiDB-lite"/>
    </source>
</evidence>
<evidence type="ECO:0000256" key="2">
    <source>
        <dbReference type="ARBA" id="ARBA00022692"/>
    </source>
</evidence>
<evidence type="ECO:0000256" key="6">
    <source>
        <dbReference type="SAM" id="Phobius"/>
    </source>
</evidence>
<dbReference type="EMBL" id="ML986506">
    <property type="protein sequence ID" value="KAF2273939.1"/>
    <property type="molecule type" value="Genomic_DNA"/>
</dbReference>